<feature type="compositionally biased region" description="Low complexity" evidence="1">
    <location>
        <begin position="47"/>
        <end position="78"/>
    </location>
</feature>
<dbReference type="InterPro" id="IPR011993">
    <property type="entry name" value="PH-like_dom_sf"/>
</dbReference>
<dbReference type="AlphaFoldDB" id="A0A9P6R7X0"/>
<dbReference type="SUPFAM" id="SSF50729">
    <property type="entry name" value="PH domain-like"/>
    <property type="match status" value="2"/>
</dbReference>
<name>A0A9P6R7X0_9FUNG</name>
<dbReference type="Proteomes" id="UP000738325">
    <property type="component" value="Unassembled WGS sequence"/>
</dbReference>
<evidence type="ECO:0000256" key="1">
    <source>
        <dbReference type="SAM" id="MobiDB-lite"/>
    </source>
</evidence>
<keyword evidence="4" id="KW-1185">Reference proteome</keyword>
<feature type="domain" description="PH" evidence="2">
    <location>
        <begin position="513"/>
        <end position="610"/>
    </location>
</feature>
<reference evidence="3" key="1">
    <citation type="journal article" date="2020" name="Fungal Divers.">
        <title>Resolving the Mortierellaceae phylogeny through synthesis of multi-gene phylogenetics and phylogenomics.</title>
        <authorList>
            <person name="Vandepol N."/>
            <person name="Liber J."/>
            <person name="Desiro A."/>
            <person name="Na H."/>
            <person name="Kennedy M."/>
            <person name="Barry K."/>
            <person name="Grigoriev I.V."/>
            <person name="Miller A.N."/>
            <person name="O'Donnell K."/>
            <person name="Stajich J.E."/>
            <person name="Bonito G."/>
        </authorList>
    </citation>
    <scope>NUCLEOTIDE SEQUENCE</scope>
    <source>
        <strain evidence="3">REB-010B</strain>
    </source>
</reference>
<protein>
    <recommendedName>
        <fullName evidence="2">PH domain-containing protein</fullName>
    </recommendedName>
</protein>
<dbReference type="Pfam" id="PF00169">
    <property type="entry name" value="PH"/>
    <property type="match status" value="2"/>
</dbReference>
<dbReference type="SMART" id="SM00233">
    <property type="entry name" value="PH"/>
    <property type="match status" value="2"/>
</dbReference>
<gene>
    <name evidence="3" type="ORF">BGZ99_009714</name>
</gene>
<feature type="compositionally biased region" description="Polar residues" evidence="1">
    <location>
        <begin position="20"/>
        <end position="34"/>
    </location>
</feature>
<evidence type="ECO:0000313" key="3">
    <source>
        <dbReference type="EMBL" id="KAG0312119.1"/>
    </source>
</evidence>
<dbReference type="EMBL" id="JAAAIP010000842">
    <property type="protein sequence ID" value="KAG0312119.1"/>
    <property type="molecule type" value="Genomic_DNA"/>
</dbReference>
<evidence type="ECO:0000259" key="2">
    <source>
        <dbReference type="PROSITE" id="PS50003"/>
    </source>
</evidence>
<feature type="compositionally biased region" description="Low complexity" evidence="1">
    <location>
        <begin position="438"/>
        <end position="451"/>
    </location>
</feature>
<comment type="caution">
    <text evidence="3">The sequence shown here is derived from an EMBL/GenBank/DDBJ whole genome shotgun (WGS) entry which is preliminary data.</text>
</comment>
<feature type="region of interest" description="Disordered" evidence="1">
    <location>
        <begin position="227"/>
        <end position="285"/>
    </location>
</feature>
<dbReference type="Gene3D" id="2.30.29.30">
    <property type="entry name" value="Pleckstrin-homology domain (PH domain)/Phosphotyrosine-binding domain (PTB)"/>
    <property type="match status" value="2"/>
</dbReference>
<proteinExistence type="predicted"/>
<dbReference type="InterPro" id="IPR051707">
    <property type="entry name" value="PI-Interact_SigTrans_Reg"/>
</dbReference>
<evidence type="ECO:0000313" key="4">
    <source>
        <dbReference type="Proteomes" id="UP000738325"/>
    </source>
</evidence>
<organism evidence="3 4">
    <name type="scientific">Dissophora globulifera</name>
    <dbReference type="NCBI Taxonomy" id="979702"/>
    <lineage>
        <taxon>Eukaryota</taxon>
        <taxon>Fungi</taxon>
        <taxon>Fungi incertae sedis</taxon>
        <taxon>Mucoromycota</taxon>
        <taxon>Mortierellomycotina</taxon>
        <taxon>Mortierellomycetes</taxon>
        <taxon>Mortierellales</taxon>
        <taxon>Mortierellaceae</taxon>
        <taxon>Dissophora</taxon>
    </lineage>
</organism>
<feature type="compositionally biased region" description="Polar residues" evidence="1">
    <location>
        <begin position="245"/>
        <end position="256"/>
    </location>
</feature>
<feature type="region of interest" description="Disordered" evidence="1">
    <location>
        <begin position="419"/>
        <end position="483"/>
    </location>
</feature>
<accession>A0A9P6R7X0</accession>
<dbReference type="FunFam" id="2.30.29.30:FF:000286">
    <property type="entry name" value="PH-protein kinase domain containing protein"/>
    <property type="match status" value="2"/>
</dbReference>
<feature type="domain" description="PH" evidence="2">
    <location>
        <begin position="121"/>
        <end position="216"/>
    </location>
</feature>
<dbReference type="PANTHER" id="PTHR14336">
    <property type="entry name" value="TANDEM PH DOMAIN CONTAINING PROTEIN"/>
    <property type="match status" value="1"/>
</dbReference>
<dbReference type="InterPro" id="IPR001849">
    <property type="entry name" value="PH_domain"/>
</dbReference>
<dbReference type="OrthoDB" id="2157866at2759"/>
<dbReference type="PROSITE" id="PS50003">
    <property type="entry name" value="PH_DOMAIN"/>
    <property type="match status" value="2"/>
</dbReference>
<feature type="compositionally biased region" description="Basic and acidic residues" evidence="1">
    <location>
        <begin position="10"/>
        <end position="19"/>
    </location>
</feature>
<sequence>MPVSSGELGDAARDGKETISESASSTQDPHQHQLQPKPANFSPPPASSQSYPAPIIPSNQPQLQLPHQQLQQEQGQELQHLQTGAILPGATFSDEHYEQYDSDLDAELDLVPSRETLHEGQILKSGCLLKKGERIKIWKKKWFVLRTSKLAYYKDSKEYVLLRIIDIRDIHKAAEVPVKNRTGVFVILTPRRTFTVQAESVTEMEEWIEAINQAKVQYESMSSSDIDSSYSGSVQQLEFPPSHSAPASTSLATSMTMAAPISPSVPRKPELVKQGSGTLLPPRRQNYNPMSLSDQGLLANAASGEAVAADGAFRIQNRNLSPISASASGSASPASRYPDANTLSGLSLDVMSQPTGQMPLTINGKGATSAPFATTVSGAGTVAVGNRRYLQINNGTGDGNGVANGRLSLVTSGTQAIRIGSVSTPSSPPRHHQHEDFPSNSFSSNHSFNTSPETPNSPGYGSGADQFGMGEQNVSSEEEDVVDDPSVLEAGRVAAAANAPGAGLVTGEQIESKVVRQGYLLKLGKRSKTWRKKWFVLRGDKLTYYKNTKEYQPLGIIPLSSIIDSLQTDPVSKNKQYCLRIVTVKRSFVCCAPDEDTLLRWIDALHVECTRVAKEAKWENNDLDGYGLGTGHTEDDHRVLSDPRALGRTAHLDDINTNYNININNINHAGGALSPRLGDGSALLGSSAQSAGSQLKKALALDSGVTAGSGTLATSPASILASEAQAGNNNHPQHSVTFQTPPARPFHDEGAVRPSTVTFSV</sequence>
<feature type="region of interest" description="Disordered" evidence="1">
    <location>
        <begin position="1"/>
        <end position="78"/>
    </location>
</feature>